<dbReference type="PANTHER" id="PTHR11803:SF59">
    <property type="entry name" value="ENDORIBONUCLEASE"/>
    <property type="match status" value="1"/>
</dbReference>
<dbReference type="Pfam" id="PF01042">
    <property type="entry name" value="Ribonuc_L-PSP"/>
    <property type="match status" value="1"/>
</dbReference>
<dbReference type="PANTHER" id="PTHR11803">
    <property type="entry name" value="2-IMINOBUTANOATE/2-IMINOPROPANOATE DEAMINASE RIDA"/>
    <property type="match status" value="1"/>
</dbReference>
<dbReference type="GO" id="GO:0019239">
    <property type="term" value="F:deaminase activity"/>
    <property type="evidence" value="ECO:0007669"/>
    <property type="project" value="TreeGrafter"/>
</dbReference>
<dbReference type="EMBL" id="JJOA01000076">
    <property type="protein sequence ID" value="KEA54877.1"/>
    <property type="molecule type" value="Genomic_DNA"/>
</dbReference>
<accession>A0A071M2H3</accession>
<dbReference type="Gene3D" id="3.30.1330.40">
    <property type="entry name" value="RutC-like"/>
    <property type="match status" value="1"/>
</dbReference>
<name>A0A071M2H3_9BURK</name>
<protein>
    <recommendedName>
        <fullName evidence="2">Translation initiation inhibitor</fullName>
    </recommendedName>
</protein>
<dbReference type="InterPro" id="IPR035959">
    <property type="entry name" value="RutC-like_sf"/>
</dbReference>
<organism evidence="1">
    <name type="scientific">Burkholderia cenocepacia</name>
    <dbReference type="NCBI Taxonomy" id="95486"/>
    <lineage>
        <taxon>Bacteria</taxon>
        <taxon>Pseudomonadati</taxon>
        <taxon>Pseudomonadota</taxon>
        <taxon>Betaproteobacteria</taxon>
        <taxon>Burkholderiales</taxon>
        <taxon>Burkholderiaceae</taxon>
        <taxon>Burkholderia</taxon>
        <taxon>Burkholderia cepacia complex</taxon>
    </lineage>
</organism>
<dbReference type="GO" id="GO:0005829">
    <property type="term" value="C:cytosol"/>
    <property type="evidence" value="ECO:0007669"/>
    <property type="project" value="TreeGrafter"/>
</dbReference>
<dbReference type="AlphaFoldDB" id="A0A071M2H3"/>
<dbReference type="SUPFAM" id="SSF55298">
    <property type="entry name" value="YjgF-like"/>
    <property type="match status" value="1"/>
</dbReference>
<sequence>MIDERARRAWLVRATYGIMSIGITLEYLMSDAIVRHRTPVHLEASWAREFSEAIEVPANVNTITLSGVGALPANLDANPHTVSYFGDLKTQTKSVLDQIQRILEGKGYTLGDVITVQALFVAEPGKNGVPDYGGFSNVYAEYFGSAAQPHLPTRTRAQVVGLVEPGWLVEVTVKASKVVKV</sequence>
<dbReference type="InterPro" id="IPR006175">
    <property type="entry name" value="YjgF/YER057c/UK114"/>
</dbReference>
<proteinExistence type="predicted"/>
<gene>
    <name evidence="1" type="ORF">DT99_34750</name>
</gene>
<reference evidence="1" key="1">
    <citation type="submission" date="2014-04" db="EMBL/GenBank/DDBJ databases">
        <title>In planta biocontrol of soil-borne Fusarium wilt of banana through a plant endophytic bacterium, Burkholderia cenocepacia 869T2.</title>
        <authorList>
            <person name="Ho Y.-N."/>
            <person name="Chiang H.-M."/>
            <person name="Chao C.-P."/>
            <person name="Su C.-C."/>
            <person name="Hsu H.-F."/>
            <person name="Guo C.-T."/>
            <person name="Hsieh J.-L."/>
            <person name="Huang C.-C."/>
        </authorList>
    </citation>
    <scope>NUCLEOTIDE SEQUENCE [LARGE SCALE GENOMIC DNA]</scope>
    <source>
        <strain evidence="1">869T2</strain>
    </source>
</reference>
<evidence type="ECO:0000313" key="1">
    <source>
        <dbReference type="EMBL" id="KEA54877.1"/>
    </source>
</evidence>
<evidence type="ECO:0008006" key="2">
    <source>
        <dbReference type="Google" id="ProtNLM"/>
    </source>
</evidence>
<comment type="caution">
    <text evidence="1">The sequence shown here is derived from an EMBL/GenBank/DDBJ whole genome shotgun (WGS) entry which is preliminary data.</text>
</comment>